<evidence type="ECO:0000313" key="7">
    <source>
        <dbReference type="EMBL" id="AXC50977.1"/>
    </source>
</evidence>
<gene>
    <name evidence="7" type="primary">lptG</name>
    <name evidence="7" type="ORF">DRW48_01065</name>
</gene>
<feature type="transmembrane region" description="Helical" evidence="6">
    <location>
        <begin position="99"/>
        <end position="117"/>
    </location>
</feature>
<protein>
    <submittedName>
        <fullName evidence="7">LPS export ABC transporter permease LptG</fullName>
    </submittedName>
</protein>
<comment type="subcellular location">
    <subcellularLocation>
        <location evidence="1">Cell membrane</location>
        <topology evidence="1">Multi-pass membrane protein</topology>
    </subcellularLocation>
</comment>
<sequence length="365" mass="39254">MILSRYIAMRFLRMFLTVLAGFTAILFFVEMIEQMRRFSGSGVSLRHAAVLSALMLPSRLYAILALIVLLAAIGMCLTLSRNSELVAIRASGRSAVRFVAAPVFMAIAVGIVSVALLNPIVAATTKRYDTEVNRLDRGRGQTLSLGEGSVWLRQSLPSGGQVVIRAARTSTDATTLHDADFLIFDSAAGPTRRLQAAEATLGDGAWTLTDVKDWPLLEPNPEAAAKLIPSLQLPSDLTAARIRESVGDPEVVPIWQLPAFIDGLERAGFTARRHRVWLQTEIARPALLAAMVVIAASFSLRHLRGRKTGAIVLSAFGAGLGLFFLRHLAQVLGDNGEIPAALAAWAPPAAGLLMAFGRLLRLEDG</sequence>
<keyword evidence="5 6" id="KW-0472">Membrane</keyword>
<dbReference type="PANTHER" id="PTHR33529:SF2">
    <property type="entry name" value="LIPOPOLYSACCHARIDE EXPORT SYSTEM PERMEASE PROTEIN LPTG"/>
    <property type="match status" value="1"/>
</dbReference>
<dbReference type="NCBIfam" id="TIGR04408">
    <property type="entry name" value="LptG_lptG"/>
    <property type="match status" value="1"/>
</dbReference>
<dbReference type="InterPro" id="IPR005495">
    <property type="entry name" value="LptG/LptF_permease"/>
</dbReference>
<dbReference type="Pfam" id="PF03739">
    <property type="entry name" value="LptF_LptG"/>
    <property type="match status" value="1"/>
</dbReference>
<evidence type="ECO:0000256" key="5">
    <source>
        <dbReference type="ARBA" id="ARBA00023136"/>
    </source>
</evidence>
<evidence type="ECO:0000256" key="3">
    <source>
        <dbReference type="ARBA" id="ARBA00022692"/>
    </source>
</evidence>
<feature type="transmembrane region" description="Helical" evidence="6">
    <location>
        <begin position="310"/>
        <end position="329"/>
    </location>
</feature>
<dbReference type="EMBL" id="CP030918">
    <property type="protein sequence ID" value="AXC50977.1"/>
    <property type="molecule type" value="Genomic_DNA"/>
</dbReference>
<feature type="transmembrane region" description="Helical" evidence="6">
    <location>
        <begin position="12"/>
        <end position="32"/>
    </location>
</feature>
<dbReference type="GO" id="GO:0055085">
    <property type="term" value="P:transmembrane transport"/>
    <property type="evidence" value="ECO:0007669"/>
    <property type="project" value="InterPro"/>
</dbReference>
<name>A0A344PNM2_9RHOB</name>
<organism evidence="7 8">
    <name type="scientific">Paracoccus suum</name>
    <dbReference type="NCBI Taxonomy" id="2259340"/>
    <lineage>
        <taxon>Bacteria</taxon>
        <taxon>Pseudomonadati</taxon>
        <taxon>Pseudomonadota</taxon>
        <taxon>Alphaproteobacteria</taxon>
        <taxon>Rhodobacterales</taxon>
        <taxon>Paracoccaceae</taxon>
        <taxon>Paracoccus</taxon>
    </lineage>
</organism>
<dbReference type="OrthoDB" id="9798468at2"/>
<dbReference type="RefSeq" id="WP_114077265.1">
    <property type="nucleotide sequence ID" value="NZ_CP030918.1"/>
</dbReference>
<evidence type="ECO:0000256" key="2">
    <source>
        <dbReference type="ARBA" id="ARBA00022475"/>
    </source>
</evidence>
<evidence type="ECO:0000256" key="1">
    <source>
        <dbReference type="ARBA" id="ARBA00004651"/>
    </source>
</evidence>
<dbReference type="InterPro" id="IPR030923">
    <property type="entry name" value="LptG"/>
</dbReference>
<feature type="transmembrane region" description="Helical" evidence="6">
    <location>
        <begin position="282"/>
        <end position="303"/>
    </location>
</feature>
<accession>A0A344PNM2</accession>
<evidence type="ECO:0000313" key="8">
    <source>
        <dbReference type="Proteomes" id="UP000252023"/>
    </source>
</evidence>
<keyword evidence="8" id="KW-1185">Reference proteome</keyword>
<dbReference type="PANTHER" id="PTHR33529">
    <property type="entry name" value="SLR0882 PROTEIN-RELATED"/>
    <property type="match status" value="1"/>
</dbReference>
<keyword evidence="2" id="KW-1003">Cell membrane</keyword>
<dbReference type="AlphaFoldDB" id="A0A344PNM2"/>
<feature type="transmembrane region" description="Helical" evidence="6">
    <location>
        <begin position="341"/>
        <end position="360"/>
    </location>
</feature>
<dbReference type="KEGG" id="pars:DRW48_01065"/>
<keyword evidence="3 6" id="KW-0812">Transmembrane</keyword>
<evidence type="ECO:0000256" key="6">
    <source>
        <dbReference type="SAM" id="Phobius"/>
    </source>
</evidence>
<evidence type="ECO:0000256" key="4">
    <source>
        <dbReference type="ARBA" id="ARBA00022989"/>
    </source>
</evidence>
<keyword evidence="4 6" id="KW-1133">Transmembrane helix</keyword>
<dbReference type="GO" id="GO:0015920">
    <property type="term" value="P:lipopolysaccharide transport"/>
    <property type="evidence" value="ECO:0007669"/>
    <property type="project" value="TreeGrafter"/>
</dbReference>
<dbReference type="GO" id="GO:0043190">
    <property type="term" value="C:ATP-binding cassette (ABC) transporter complex"/>
    <property type="evidence" value="ECO:0007669"/>
    <property type="project" value="InterPro"/>
</dbReference>
<dbReference type="Proteomes" id="UP000252023">
    <property type="component" value="Chromosome"/>
</dbReference>
<reference evidence="8" key="1">
    <citation type="submission" date="2018-07" db="EMBL/GenBank/DDBJ databases">
        <title>Genome sequencing of Paracoccus sp. SC2-6.</title>
        <authorList>
            <person name="Heo J."/>
            <person name="Kim S.-J."/>
            <person name="Kwon S.-W."/>
        </authorList>
    </citation>
    <scope>NUCLEOTIDE SEQUENCE [LARGE SCALE GENOMIC DNA]</scope>
    <source>
        <strain evidence="8">SC2-6</strain>
    </source>
</reference>
<proteinExistence type="predicted"/>
<feature type="transmembrane region" description="Helical" evidence="6">
    <location>
        <begin position="60"/>
        <end position="79"/>
    </location>
</feature>